<protein>
    <recommendedName>
        <fullName evidence="4">Transmembrane protein</fullName>
    </recommendedName>
</protein>
<evidence type="ECO:0000313" key="3">
    <source>
        <dbReference type="Proteomes" id="UP001456524"/>
    </source>
</evidence>
<sequence>MRRIPKTTQICSLARRSGMFTRSRFGVEWMGCRVAEEKRKKKKKGIGRGFRESLVVVGGRFCLVFAYYYSRVAVISLRFHFFPFASCPKLRRMPSPFSLLVLVWKVDRSVLALVLGRGCDVGEVACCPLCPRQPSFSSLEASLCCCFASLIALCSFTSLSLPLFSFLRLASDVVVVVRKERVRGTHVSRTTKAG</sequence>
<dbReference type="Proteomes" id="UP001456524">
    <property type="component" value="Unassembled WGS sequence"/>
</dbReference>
<dbReference type="EMBL" id="JBBWUH010000005">
    <property type="protein sequence ID" value="KAK8166495.1"/>
    <property type="molecule type" value="Genomic_DNA"/>
</dbReference>
<evidence type="ECO:0000313" key="2">
    <source>
        <dbReference type="EMBL" id="KAK8166495.1"/>
    </source>
</evidence>
<keyword evidence="1" id="KW-0472">Membrane</keyword>
<evidence type="ECO:0008006" key="4">
    <source>
        <dbReference type="Google" id="ProtNLM"/>
    </source>
</evidence>
<proteinExistence type="predicted"/>
<gene>
    <name evidence="2" type="ORF">IWX90DRAFT_215059</name>
</gene>
<keyword evidence="1" id="KW-1133">Transmembrane helix</keyword>
<keyword evidence="1" id="KW-0812">Transmembrane</keyword>
<organism evidence="2 3">
    <name type="scientific">Phyllosticta citrichinensis</name>
    <dbReference type="NCBI Taxonomy" id="1130410"/>
    <lineage>
        <taxon>Eukaryota</taxon>
        <taxon>Fungi</taxon>
        <taxon>Dikarya</taxon>
        <taxon>Ascomycota</taxon>
        <taxon>Pezizomycotina</taxon>
        <taxon>Dothideomycetes</taxon>
        <taxon>Dothideomycetes incertae sedis</taxon>
        <taxon>Botryosphaeriales</taxon>
        <taxon>Phyllostictaceae</taxon>
        <taxon>Phyllosticta</taxon>
    </lineage>
</organism>
<comment type="caution">
    <text evidence="2">The sequence shown here is derived from an EMBL/GenBank/DDBJ whole genome shotgun (WGS) entry which is preliminary data.</text>
</comment>
<reference evidence="2 3" key="1">
    <citation type="journal article" date="2022" name="G3 (Bethesda)">
        <title>Enemy or ally: a genomic approach to elucidate the lifestyle of Phyllosticta citrichinaensis.</title>
        <authorList>
            <person name="Buijs V.A."/>
            <person name="Groenewald J.Z."/>
            <person name="Haridas S."/>
            <person name="LaButti K.M."/>
            <person name="Lipzen A."/>
            <person name="Martin F.M."/>
            <person name="Barry K."/>
            <person name="Grigoriev I.V."/>
            <person name="Crous P.W."/>
            <person name="Seidl M.F."/>
        </authorList>
    </citation>
    <scope>NUCLEOTIDE SEQUENCE [LARGE SCALE GENOMIC DNA]</scope>
    <source>
        <strain evidence="2 3">CBS 129764</strain>
    </source>
</reference>
<accession>A0ABR1XTG2</accession>
<evidence type="ECO:0000256" key="1">
    <source>
        <dbReference type="SAM" id="Phobius"/>
    </source>
</evidence>
<keyword evidence="3" id="KW-1185">Reference proteome</keyword>
<feature type="transmembrane region" description="Helical" evidence="1">
    <location>
        <begin position="49"/>
        <end position="69"/>
    </location>
</feature>
<name>A0ABR1XTG2_9PEZI</name>